<dbReference type="Gene3D" id="2.40.128.680">
    <property type="match status" value="1"/>
</dbReference>
<dbReference type="GeneID" id="25269060"/>
<dbReference type="PANTHER" id="PTHR47204">
    <property type="entry name" value="OS02G0168900 PROTEIN"/>
    <property type="match status" value="1"/>
</dbReference>
<reference evidence="1" key="2">
    <citation type="submission" date="2013-10" db="EMBL/GenBank/DDBJ databases">
        <authorList>
            <person name="Aslett M."/>
        </authorList>
    </citation>
    <scope>NUCLEOTIDE SEQUENCE</scope>
    <source>
        <strain evidence="1">Houghton</strain>
    </source>
</reference>
<dbReference type="Pfam" id="PF08615">
    <property type="entry name" value="RNase_H2_suC"/>
    <property type="match status" value="1"/>
</dbReference>
<accession>U6GVK1</accession>
<dbReference type="OrthoDB" id="6222486at2759"/>
<dbReference type="RefSeq" id="XP_013247297.1">
    <property type="nucleotide sequence ID" value="XM_013391843.1"/>
</dbReference>
<keyword evidence="2" id="KW-1185">Reference proteome</keyword>
<dbReference type="Proteomes" id="UP000018050">
    <property type="component" value="Unassembled WGS sequence"/>
</dbReference>
<gene>
    <name evidence="1" type="ORF">EAH_00009900</name>
</gene>
<dbReference type="OMA" id="LPCHIKY"/>
<dbReference type="GO" id="GO:0032299">
    <property type="term" value="C:ribonuclease H2 complex"/>
    <property type="evidence" value="ECO:0007669"/>
    <property type="project" value="InterPro"/>
</dbReference>
<dbReference type="CDD" id="cd09271">
    <property type="entry name" value="RNase_H2-C"/>
    <property type="match status" value="1"/>
</dbReference>
<evidence type="ECO:0000313" key="1">
    <source>
        <dbReference type="EMBL" id="CDI83597.1"/>
    </source>
</evidence>
<dbReference type="VEuPathDB" id="ToxoDB:EAH_00009900"/>
<proteinExistence type="predicted"/>
<protein>
    <submittedName>
        <fullName evidence="1">Uncharacterized protein</fullName>
    </submittedName>
</protein>
<reference evidence="1" key="1">
    <citation type="submission" date="2013-10" db="EMBL/GenBank/DDBJ databases">
        <title>Genomic analysis of the causative agents of coccidiosis in chickens.</title>
        <authorList>
            <person name="Reid A.J."/>
            <person name="Blake D."/>
            <person name="Billington K."/>
            <person name="Browne H."/>
            <person name="Dunn M."/>
            <person name="Hung S."/>
            <person name="Kawahara F."/>
            <person name="Miranda-Saavedra D."/>
            <person name="Mourier T."/>
            <person name="Nagra H."/>
            <person name="Otto T.D."/>
            <person name="Rawlings N."/>
            <person name="Sanchez A."/>
            <person name="Sanders M."/>
            <person name="Subramaniam C."/>
            <person name="Tay Y."/>
            <person name="Dear P."/>
            <person name="Doerig C."/>
            <person name="Gruber A."/>
            <person name="Parkinson J."/>
            <person name="Shirley M."/>
            <person name="Wan K.L."/>
            <person name="Berriman M."/>
            <person name="Tomley F."/>
            <person name="Pain A."/>
        </authorList>
    </citation>
    <scope>NUCLEOTIDE SEQUENCE</scope>
    <source>
        <strain evidence="1">Houghton</strain>
    </source>
</reference>
<dbReference type="GO" id="GO:0006401">
    <property type="term" value="P:RNA catabolic process"/>
    <property type="evidence" value="ECO:0007669"/>
    <property type="project" value="InterPro"/>
</dbReference>
<dbReference type="EMBL" id="HG673444">
    <property type="protein sequence ID" value="CDI83597.1"/>
    <property type="molecule type" value="Genomic_DNA"/>
</dbReference>
<dbReference type="InterPro" id="IPR013924">
    <property type="entry name" value="RNase_H2_suC"/>
</dbReference>
<dbReference type="PANTHER" id="PTHR47204:SF1">
    <property type="entry name" value="RIBONUCLEASE H2 SUBUNIT C"/>
    <property type="match status" value="1"/>
</dbReference>
<organism evidence="1 2">
    <name type="scientific">Eimeria acervulina</name>
    <name type="common">Coccidian parasite</name>
    <dbReference type="NCBI Taxonomy" id="5801"/>
    <lineage>
        <taxon>Eukaryota</taxon>
        <taxon>Sar</taxon>
        <taxon>Alveolata</taxon>
        <taxon>Apicomplexa</taxon>
        <taxon>Conoidasida</taxon>
        <taxon>Coccidia</taxon>
        <taxon>Eucoccidiorida</taxon>
        <taxon>Eimeriorina</taxon>
        <taxon>Eimeriidae</taxon>
        <taxon>Eimeria</taxon>
    </lineage>
</organism>
<dbReference type="AlphaFoldDB" id="U6GVK1"/>
<name>U6GVK1_EIMAC</name>
<sequence length="217" mass="23635">MFADAVENGLAQVSAGSPLGPPTSIRLGCEGDGCRRDVSHEAGKLLLAALQRLDGVHLLPCHIKYSGLASVEELFKPTRMRPDAAAGEEAGKLEVQLHGRWLRGQEERLLRDNSPSAVAAPKLHGFVVAAQQTTCNLGDLRKSYAAADAADSTLIKDCIEAEEPPSTVTALRPLAEFDKLCYWQQDREPTNADDIPQSLFFLRAMAALHDYQDELKE</sequence>
<evidence type="ECO:0000313" key="2">
    <source>
        <dbReference type="Proteomes" id="UP000018050"/>
    </source>
</evidence>